<dbReference type="InterPro" id="IPR039420">
    <property type="entry name" value="WalR-like"/>
</dbReference>
<accession>A0A233V979</accession>
<dbReference type="CDD" id="cd17574">
    <property type="entry name" value="REC_OmpR"/>
    <property type="match status" value="1"/>
</dbReference>
<evidence type="ECO:0000313" key="11">
    <source>
        <dbReference type="Proteomes" id="UP000235723"/>
    </source>
</evidence>
<evidence type="ECO:0000256" key="5">
    <source>
        <dbReference type="PROSITE-ProRule" id="PRU01091"/>
    </source>
</evidence>
<keyword evidence="3" id="KW-0804">Transcription</keyword>
<dbReference type="GO" id="GO:0006355">
    <property type="term" value="P:regulation of DNA-templated transcription"/>
    <property type="evidence" value="ECO:0007669"/>
    <property type="project" value="InterPro"/>
</dbReference>
<dbReference type="Proteomes" id="UP000235723">
    <property type="component" value="Unassembled WGS sequence"/>
</dbReference>
<feature type="domain" description="Response regulatory" evidence="6">
    <location>
        <begin position="3"/>
        <end position="120"/>
    </location>
</feature>
<dbReference type="Pfam" id="PF00072">
    <property type="entry name" value="Response_reg"/>
    <property type="match status" value="1"/>
</dbReference>
<name>A0A233V979_FINMA</name>
<keyword evidence="2 5" id="KW-0238">DNA-binding</keyword>
<dbReference type="GO" id="GO:0000156">
    <property type="term" value="F:phosphorelay response regulator activity"/>
    <property type="evidence" value="ECO:0007669"/>
    <property type="project" value="TreeGrafter"/>
</dbReference>
<evidence type="ECO:0000313" key="9">
    <source>
        <dbReference type="EMBL" id="PMC59761.1"/>
    </source>
</evidence>
<evidence type="ECO:0000313" key="10">
    <source>
        <dbReference type="Proteomes" id="UP000215413"/>
    </source>
</evidence>
<evidence type="ECO:0000259" key="7">
    <source>
        <dbReference type="PROSITE" id="PS51755"/>
    </source>
</evidence>
<evidence type="ECO:0000313" key="8">
    <source>
        <dbReference type="EMBL" id="OXZ28934.1"/>
    </source>
</evidence>
<reference evidence="10" key="2">
    <citation type="submission" date="2017-04" db="EMBL/GenBank/DDBJ databases">
        <title>Finegoldia magna isolated from orthopedic joint implant-associated infections.</title>
        <authorList>
            <person name="Bjorklund S."/>
            <person name="Bruggemann H."/>
            <person name="Jensen A."/>
            <person name="Hellmark B."/>
            <person name="Soderquist B."/>
        </authorList>
    </citation>
    <scope>NUCLEOTIDE SEQUENCE [LARGE SCALE GENOMIC DNA]</scope>
    <source>
        <strain evidence="10">CCUG 54800</strain>
    </source>
</reference>
<dbReference type="Proteomes" id="UP000215413">
    <property type="component" value="Unassembled WGS sequence"/>
</dbReference>
<dbReference type="InterPro" id="IPR001789">
    <property type="entry name" value="Sig_transdc_resp-reg_receiver"/>
</dbReference>
<dbReference type="GO" id="GO:0005829">
    <property type="term" value="C:cytosol"/>
    <property type="evidence" value="ECO:0007669"/>
    <property type="project" value="TreeGrafter"/>
</dbReference>
<dbReference type="PROSITE" id="PS50110">
    <property type="entry name" value="RESPONSE_REGULATORY"/>
    <property type="match status" value="1"/>
</dbReference>
<dbReference type="Gene3D" id="3.40.50.2300">
    <property type="match status" value="1"/>
</dbReference>
<sequence>MKKIFFLEDELQIREILTEYMKIAGFDVCQSSNGDEAIKILSNNSFDAIILDIMVEGENSGIDVLRFIRNTPSISNSNVLMLTALDDLNTQISAFDLYCDDYIVKPVQPILLIKKLEMIMKRRSFSQNTSRVGLSLDEEGFRVLYNGMDLKLTVTEFQIMSLFLNNPTKVFSRENLINSLYNTDFYGSSRTIDSHIKNLRKKLPKDFIKTVIGAGYKLNEEA</sequence>
<dbReference type="SUPFAM" id="SSF46894">
    <property type="entry name" value="C-terminal effector domain of the bipartite response regulators"/>
    <property type="match status" value="1"/>
</dbReference>
<dbReference type="SMART" id="SM00448">
    <property type="entry name" value="REC"/>
    <property type="match status" value="1"/>
</dbReference>
<evidence type="ECO:0000256" key="2">
    <source>
        <dbReference type="ARBA" id="ARBA00023125"/>
    </source>
</evidence>
<dbReference type="Gene3D" id="1.10.10.10">
    <property type="entry name" value="Winged helix-like DNA-binding domain superfamily/Winged helix DNA-binding domain"/>
    <property type="match status" value="1"/>
</dbReference>
<dbReference type="GO" id="GO:0032993">
    <property type="term" value="C:protein-DNA complex"/>
    <property type="evidence" value="ECO:0007669"/>
    <property type="project" value="TreeGrafter"/>
</dbReference>
<organism evidence="8 10">
    <name type="scientific">Finegoldia magna</name>
    <name type="common">Peptostreptococcus magnus</name>
    <dbReference type="NCBI Taxonomy" id="1260"/>
    <lineage>
        <taxon>Bacteria</taxon>
        <taxon>Bacillati</taxon>
        <taxon>Bacillota</taxon>
        <taxon>Tissierellia</taxon>
        <taxon>Tissierellales</taxon>
        <taxon>Peptoniphilaceae</taxon>
        <taxon>Finegoldia</taxon>
    </lineage>
</organism>
<dbReference type="SMART" id="SM00862">
    <property type="entry name" value="Trans_reg_C"/>
    <property type="match status" value="1"/>
</dbReference>
<proteinExistence type="predicted"/>
<comment type="caution">
    <text evidence="8">The sequence shown here is derived from an EMBL/GenBank/DDBJ whole genome shotgun (WGS) entry which is preliminary data.</text>
</comment>
<feature type="domain" description="OmpR/PhoB-type" evidence="7">
    <location>
        <begin position="126"/>
        <end position="220"/>
    </location>
</feature>
<keyword evidence="4" id="KW-0597">Phosphoprotein</keyword>
<feature type="modified residue" description="4-aspartylphosphate" evidence="4">
    <location>
        <position position="52"/>
    </location>
</feature>
<evidence type="ECO:0000256" key="3">
    <source>
        <dbReference type="ARBA" id="ARBA00023163"/>
    </source>
</evidence>
<dbReference type="AlphaFoldDB" id="A0A233V979"/>
<dbReference type="SUPFAM" id="SSF52172">
    <property type="entry name" value="CheY-like"/>
    <property type="match status" value="1"/>
</dbReference>
<dbReference type="PANTHER" id="PTHR48111">
    <property type="entry name" value="REGULATOR OF RPOS"/>
    <property type="match status" value="1"/>
</dbReference>
<protein>
    <submittedName>
        <fullName evidence="8">DNA-binding response regulator</fullName>
    </submittedName>
</protein>
<keyword evidence="1" id="KW-0805">Transcription regulation</keyword>
<dbReference type="RefSeq" id="WP_094205148.1">
    <property type="nucleotide sequence ID" value="NZ_CAUPKI010000009.1"/>
</dbReference>
<dbReference type="PROSITE" id="PS51755">
    <property type="entry name" value="OMPR_PHOB"/>
    <property type="match status" value="1"/>
</dbReference>
<dbReference type="EMBL" id="NDYC01000006">
    <property type="protein sequence ID" value="OXZ28934.1"/>
    <property type="molecule type" value="Genomic_DNA"/>
</dbReference>
<dbReference type="InterPro" id="IPR016032">
    <property type="entry name" value="Sig_transdc_resp-reg_C-effctor"/>
</dbReference>
<dbReference type="Pfam" id="PF00486">
    <property type="entry name" value="Trans_reg_C"/>
    <property type="match status" value="1"/>
</dbReference>
<evidence type="ECO:0000256" key="4">
    <source>
        <dbReference type="PROSITE-ProRule" id="PRU00169"/>
    </source>
</evidence>
<evidence type="ECO:0000256" key="1">
    <source>
        <dbReference type="ARBA" id="ARBA00023015"/>
    </source>
</evidence>
<evidence type="ECO:0000259" key="6">
    <source>
        <dbReference type="PROSITE" id="PS50110"/>
    </source>
</evidence>
<gene>
    <name evidence="8" type="ORF">B9N49_00875</name>
    <name evidence="9" type="ORF">CJ208_06890</name>
</gene>
<dbReference type="EMBL" id="PNHD01000009">
    <property type="protein sequence ID" value="PMC59761.1"/>
    <property type="molecule type" value="Genomic_DNA"/>
</dbReference>
<dbReference type="InterPro" id="IPR001867">
    <property type="entry name" value="OmpR/PhoB-type_DNA-bd"/>
</dbReference>
<dbReference type="PANTHER" id="PTHR48111:SF32">
    <property type="entry name" value="STAGE 0 SPORULATION PROTEIN A HOMOLOG"/>
    <property type="match status" value="1"/>
</dbReference>
<reference evidence="8" key="1">
    <citation type="journal article" date="2017" name="J. Clin. Microbiol.">
        <title>Finegoldia magna Isolated from Orthopedic Joint Implant-Associated Infections.</title>
        <authorList>
            <person name="Soderquist B."/>
            <person name="Bjorklund S."/>
            <person name="Hellmark B."/>
            <person name="Jensen A."/>
            <person name="Bruggemann H."/>
        </authorList>
    </citation>
    <scope>NUCLEOTIDE SEQUENCE</scope>
    <source>
        <strain evidence="8">CCUG 54800</strain>
    </source>
</reference>
<dbReference type="GO" id="GO:0000976">
    <property type="term" value="F:transcription cis-regulatory region binding"/>
    <property type="evidence" value="ECO:0007669"/>
    <property type="project" value="TreeGrafter"/>
</dbReference>
<feature type="DNA-binding region" description="OmpR/PhoB-type" evidence="5">
    <location>
        <begin position="126"/>
        <end position="220"/>
    </location>
</feature>
<reference evidence="9 11" key="3">
    <citation type="submission" date="2017-09" db="EMBL/GenBank/DDBJ databases">
        <title>Bacterial strain isolated from the female urinary microbiota.</title>
        <authorList>
            <person name="Thomas-White K."/>
            <person name="Kumar N."/>
            <person name="Forster S."/>
            <person name="Putonti C."/>
            <person name="Lawley T."/>
            <person name="Wolfe A.J."/>
        </authorList>
    </citation>
    <scope>NUCLEOTIDE SEQUENCE [LARGE SCALE GENOMIC DNA]</scope>
    <source>
        <strain evidence="9 11">UMB0115</strain>
    </source>
</reference>
<dbReference type="InterPro" id="IPR036388">
    <property type="entry name" value="WH-like_DNA-bd_sf"/>
</dbReference>
<dbReference type="InterPro" id="IPR011006">
    <property type="entry name" value="CheY-like_superfamily"/>
</dbReference>
<dbReference type="CDD" id="cd00383">
    <property type="entry name" value="trans_reg_C"/>
    <property type="match status" value="1"/>
</dbReference>